<dbReference type="EMBL" id="KR080204">
    <property type="protein sequence ID" value="AKF15077.1"/>
    <property type="molecule type" value="Genomic_DNA"/>
</dbReference>
<proteinExistence type="predicted"/>
<feature type="region of interest" description="Disordered" evidence="1">
    <location>
        <begin position="50"/>
        <end position="71"/>
    </location>
</feature>
<dbReference type="RefSeq" id="YP_009225334.1">
    <property type="nucleotide sequence ID" value="NC_029093.1"/>
</dbReference>
<dbReference type="KEGG" id="vg:26796330"/>
<dbReference type="GeneID" id="26796330"/>
<accession>A0A0F6SJZ5</accession>
<organism evidence="2 3">
    <name type="scientific">Mycobacterium phage Mindy</name>
    <dbReference type="NCBI Taxonomy" id="1647311"/>
    <lineage>
        <taxon>Viruses</taxon>
        <taxon>Duplodnaviria</taxon>
        <taxon>Heunggongvirae</taxon>
        <taxon>Uroviricota</taxon>
        <taxon>Caudoviricetes</taxon>
        <taxon>Kostyavirus</taxon>
        <taxon>Kostyavirus toto</taxon>
    </lineage>
</organism>
<evidence type="ECO:0000256" key="1">
    <source>
        <dbReference type="SAM" id="MobiDB-lite"/>
    </source>
</evidence>
<name>A0A0F6SJZ5_9CAUD</name>
<evidence type="ECO:0000313" key="2">
    <source>
        <dbReference type="EMBL" id="AKF15077.1"/>
    </source>
</evidence>
<evidence type="ECO:0000313" key="3">
    <source>
        <dbReference type="Proteomes" id="UP000201946"/>
    </source>
</evidence>
<reference evidence="2 3" key="1">
    <citation type="journal article" date="2015" name="Genome Announc.">
        <title>Genome Sequence of Mycobacteriophage Mindy.</title>
        <authorList>
            <person name="Pope W.H."/>
            <person name="Bernstein N.I."/>
            <person name="Fasolas C.S."/>
            <person name="Mezghani N."/>
            <person name="Pressimone C.A."/>
            <person name="Selvakumar P."/>
            <person name="Stanton A.C."/>
            <person name="Lapin J.S."/>
            <person name="Prout A.K."/>
            <person name="Grubb S.R."/>
            <person name="Warner M.H."/>
            <person name="Bowman C.A."/>
            <person name="Russell D.A."/>
            <person name="Hatfull G.F."/>
        </authorList>
    </citation>
    <scope>NUCLEOTIDE SEQUENCE [LARGE SCALE GENOMIC DNA]</scope>
</reference>
<gene>
    <name evidence="2" type="primary">47</name>
    <name evidence="2" type="ORF">SEA_MINDY_47</name>
</gene>
<sequence>MKYIENKPGKPILELTRRNLETLLKKLDDPLSARTLLAPGGDIYVRAVEDDEHYGEREPGPIYMPSTGERV</sequence>
<dbReference type="Proteomes" id="UP000201946">
    <property type="component" value="Segment"/>
</dbReference>
<protein>
    <submittedName>
        <fullName evidence="2">Uncharacterized protein</fullName>
    </submittedName>
</protein>